<dbReference type="InterPro" id="IPR036977">
    <property type="entry name" value="DNA_primase_Znf_CHC2"/>
</dbReference>
<dbReference type="SMART" id="SM00400">
    <property type="entry name" value="ZnF_CHCC"/>
    <property type="match status" value="1"/>
</dbReference>
<dbReference type="Pfam" id="PF01807">
    <property type="entry name" value="Zn_ribbon_DnaG"/>
    <property type="match status" value="1"/>
</dbReference>
<dbReference type="GO" id="GO:0000428">
    <property type="term" value="C:DNA-directed RNA polymerase complex"/>
    <property type="evidence" value="ECO:0007669"/>
    <property type="project" value="UniProtKB-KW"/>
</dbReference>
<accession>A0A0M0K303</accession>
<keyword evidence="13" id="KW-1185">Reference proteome</keyword>
<evidence type="ECO:0000256" key="7">
    <source>
        <dbReference type="ARBA" id="ARBA00022771"/>
    </source>
</evidence>
<keyword evidence="6" id="KW-0479">Metal-binding</keyword>
<dbReference type="Gene3D" id="3.40.1360.10">
    <property type="match status" value="1"/>
</dbReference>
<keyword evidence="2" id="KW-0639">Primosome</keyword>
<dbReference type="EMBL" id="JWZX01001576">
    <property type="protein sequence ID" value="KOO33195.1"/>
    <property type="molecule type" value="Genomic_DNA"/>
</dbReference>
<evidence type="ECO:0000256" key="1">
    <source>
        <dbReference type="ARBA" id="ARBA00022478"/>
    </source>
</evidence>
<evidence type="ECO:0000256" key="5">
    <source>
        <dbReference type="ARBA" id="ARBA00022705"/>
    </source>
</evidence>
<feature type="signal peptide" evidence="10">
    <location>
        <begin position="1"/>
        <end position="18"/>
    </location>
</feature>
<dbReference type="GO" id="GO:0006269">
    <property type="term" value="P:DNA replication, synthesis of primer"/>
    <property type="evidence" value="ECO:0007669"/>
    <property type="project" value="UniProtKB-KW"/>
</dbReference>
<dbReference type="InterPro" id="IPR034151">
    <property type="entry name" value="TOPRIM_DnaG_bac"/>
</dbReference>
<keyword evidence="4" id="KW-0548">Nucleotidyltransferase</keyword>
<dbReference type="GO" id="GO:0008270">
    <property type="term" value="F:zinc ion binding"/>
    <property type="evidence" value="ECO:0007669"/>
    <property type="project" value="UniProtKB-KW"/>
</dbReference>
<dbReference type="CDD" id="cd03364">
    <property type="entry name" value="TOPRIM_DnaG_primases"/>
    <property type="match status" value="1"/>
</dbReference>
<evidence type="ECO:0000256" key="10">
    <source>
        <dbReference type="SAM" id="SignalP"/>
    </source>
</evidence>
<evidence type="ECO:0000256" key="3">
    <source>
        <dbReference type="ARBA" id="ARBA00022679"/>
    </source>
</evidence>
<dbReference type="PANTHER" id="PTHR30313">
    <property type="entry name" value="DNA PRIMASE"/>
    <property type="match status" value="1"/>
</dbReference>
<keyword evidence="8" id="KW-0862">Zinc</keyword>
<keyword evidence="5" id="KW-0235">DNA replication</keyword>
<dbReference type="GO" id="GO:0005737">
    <property type="term" value="C:cytoplasm"/>
    <property type="evidence" value="ECO:0007669"/>
    <property type="project" value="TreeGrafter"/>
</dbReference>
<dbReference type="InterPro" id="IPR006171">
    <property type="entry name" value="TOPRIM_dom"/>
</dbReference>
<reference evidence="13" key="1">
    <citation type="journal article" date="2015" name="PLoS Genet.">
        <title>Genome Sequence and Transcriptome Analyses of Chrysochromulina tobin: Metabolic Tools for Enhanced Algal Fitness in the Prominent Order Prymnesiales (Haptophyceae).</title>
        <authorList>
            <person name="Hovde B.T."/>
            <person name="Deodato C.R."/>
            <person name="Hunsperger H.M."/>
            <person name="Ryken S.A."/>
            <person name="Yost W."/>
            <person name="Jha R.K."/>
            <person name="Patterson J."/>
            <person name="Monnat R.J. Jr."/>
            <person name="Barlow S.B."/>
            <person name="Starkenburg S.R."/>
            <person name="Cattolico R.A."/>
        </authorList>
    </citation>
    <scope>NUCLEOTIDE SEQUENCE</scope>
    <source>
        <strain evidence="13">CCMP291</strain>
    </source>
</reference>
<dbReference type="InterPro" id="IPR050219">
    <property type="entry name" value="DnaG_primase"/>
</dbReference>
<sequence>MRGVWLFLMTSLLRRALPARVVSQALRMVATGADGGAGRRRGLSSFREAVHRAAKLSEVIADSGVHVQASGGKIMARCPFHGDGTERTPSMSINDEKGVYYCFACEASGNAVTFLEHHEGMATGEALAELARRYDVEGADAIDTQQLGAGGWPAAPPLTAEHQALVAANEAAAAAYQQARRARALPGSDAALCAEQMRSRGIDNALAERFGLGFAAGGKVLTKYLASQPNVSRTACVQAGLIIDTGGESYDRFRARLMIPIHDAHGRVIAFGGRALKPPEPGREALYPKYLNSIDSPVFSKGGTLYAYHLAKGAMRRAGRAVIVEGYMDAIALHSVGIRYAVACLGTALTDLQLELAISPLLAGAPSRTLVLALDADEAGQQATRRLYESGALARLNARGIDVRIATMPTPYKDPDEYVQASRGAIRSQPAFAVGPDGAAAAAQAAGRAFETQVLDTAPSWVEWVGRSVLAPYQASRSTGQLEACVKELVALLSHLRTAVERSIHIHLFARLLAADDDTLAAQLRDDLHASLHLLSPPA</sequence>
<evidence type="ECO:0000256" key="4">
    <source>
        <dbReference type="ARBA" id="ARBA00022695"/>
    </source>
</evidence>
<evidence type="ECO:0000313" key="13">
    <source>
        <dbReference type="Proteomes" id="UP000037460"/>
    </source>
</evidence>
<dbReference type="Gene3D" id="3.90.980.10">
    <property type="entry name" value="DNA primase, catalytic core, N-terminal domain"/>
    <property type="match status" value="1"/>
</dbReference>
<dbReference type="SMART" id="SM00493">
    <property type="entry name" value="TOPRIM"/>
    <property type="match status" value="1"/>
</dbReference>
<dbReference type="Gene3D" id="3.90.580.10">
    <property type="entry name" value="Zinc finger, CHC2-type domain"/>
    <property type="match status" value="1"/>
</dbReference>
<dbReference type="Pfam" id="PF13155">
    <property type="entry name" value="Toprim_2"/>
    <property type="match status" value="1"/>
</dbReference>
<name>A0A0M0K303_9EUKA</name>
<feature type="domain" description="Toprim" evidence="11">
    <location>
        <begin position="319"/>
        <end position="411"/>
    </location>
</feature>
<gene>
    <name evidence="12" type="ORF">Ctob_004300</name>
</gene>
<dbReference type="InterPro" id="IPR037068">
    <property type="entry name" value="DNA_primase_core_N_sf"/>
</dbReference>
<keyword evidence="3" id="KW-0808">Transferase</keyword>
<keyword evidence="10" id="KW-0732">Signal</keyword>
<evidence type="ECO:0000259" key="11">
    <source>
        <dbReference type="PROSITE" id="PS50880"/>
    </source>
</evidence>
<dbReference type="InterPro" id="IPR013264">
    <property type="entry name" value="DNAG_N"/>
</dbReference>
<dbReference type="Proteomes" id="UP000037460">
    <property type="component" value="Unassembled WGS sequence"/>
</dbReference>
<proteinExistence type="predicted"/>
<dbReference type="InterPro" id="IPR002694">
    <property type="entry name" value="Znf_CHC2"/>
</dbReference>
<dbReference type="OrthoDB" id="10047023at2759"/>
<dbReference type="Pfam" id="PF08275">
    <property type="entry name" value="DNAG_N"/>
    <property type="match status" value="1"/>
</dbReference>
<comment type="caution">
    <text evidence="12">The sequence shown here is derived from an EMBL/GenBank/DDBJ whole genome shotgun (WGS) entry which is preliminary data.</text>
</comment>
<keyword evidence="7" id="KW-0863">Zinc-finger</keyword>
<feature type="non-terminal residue" evidence="12">
    <location>
        <position position="539"/>
    </location>
</feature>
<feature type="chain" id="PRO_5005602326" evidence="10">
    <location>
        <begin position="19"/>
        <end position="539"/>
    </location>
</feature>
<dbReference type="PROSITE" id="PS50880">
    <property type="entry name" value="TOPRIM"/>
    <property type="match status" value="1"/>
</dbReference>
<evidence type="ECO:0000313" key="12">
    <source>
        <dbReference type="EMBL" id="KOO33195.1"/>
    </source>
</evidence>
<evidence type="ECO:0000256" key="2">
    <source>
        <dbReference type="ARBA" id="ARBA00022515"/>
    </source>
</evidence>
<evidence type="ECO:0000256" key="6">
    <source>
        <dbReference type="ARBA" id="ARBA00022723"/>
    </source>
</evidence>
<protein>
    <submittedName>
        <fullName evidence="12">DNA primase</fullName>
    </submittedName>
</protein>
<dbReference type="SUPFAM" id="SSF57783">
    <property type="entry name" value="Zinc beta-ribbon"/>
    <property type="match status" value="1"/>
</dbReference>
<dbReference type="SUPFAM" id="SSF56731">
    <property type="entry name" value="DNA primase core"/>
    <property type="match status" value="1"/>
</dbReference>
<dbReference type="AlphaFoldDB" id="A0A0M0K303"/>
<evidence type="ECO:0000256" key="9">
    <source>
        <dbReference type="ARBA" id="ARBA00023163"/>
    </source>
</evidence>
<organism evidence="12 13">
    <name type="scientific">Chrysochromulina tobinii</name>
    <dbReference type="NCBI Taxonomy" id="1460289"/>
    <lineage>
        <taxon>Eukaryota</taxon>
        <taxon>Haptista</taxon>
        <taxon>Haptophyta</taxon>
        <taxon>Prymnesiophyceae</taxon>
        <taxon>Prymnesiales</taxon>
        <taxon>Chrysochromulinaceae</taxon>
        <taxon>Chrysochromulina</taxon>
    </lineage>
</organism>
<keyword evidence="9" id="KW-0804">Transcription</keyword>
<dbReference type="GO" id="GO:0003677">
    <property type="term" value="F:DNA binding"/>
    <property type="evidence" value="ECO:0007669"/>
    <property type="project" value="InterPro"/>
</dbReference>
<dbReference type="GO" id="GO:0003899">
    <property type="term" value="F:DNA-directed RNA polymerase activity"/>
    <property type="evidence" value="ECO:0007669"/>
    <property type="project" value="InterPro"/>
</dbReference>
<evidence type="ECO:0000256" key="8">
    <source>
        <dbReference type="ARBA" id="ARBA00022833"/>
    </source>
</evidence>
<dbReference type="PANTHER" id="PTHR30313:SF2">
    <property type="entry name" value="DNA PRIMASE"/>
    <property type="match status" value="1"/>
</dbReference>
<keyword evidence="1" id="KW-0240">DNA-directed RNA polymerase</keyword>